<keyword evidence="2 3" id="KW-0732">Signal</keyword>
<dbReference type="PRINTS" id="PR01805">
    <property type="entry name" value="VACJLIPOPROT"/>
</dbReference>
<dbReference type="Proteomes" id="UP000006034">
    <property type="component" value="Unassembled WGS sequence"/>
</dbReference>
<dbReference type="Pfam" id="PF04333">
    <property type="entry name" value="MlaA"/>
    <property type="match status" value="1"/>
</dbReference>
<dbReference type="HOGENOM" id="CLU_059326_2_1_7"/>
<feature type="chain" id="PRO_5003203304" evidence="3">
    <location>
        <begin position="28"/>
        <end position="284"/>
    </location>
</feature>
<dbReference type="GO" id="GO:0016020">
    <property type="term" value="C:membrane"/>
    <property type="evidence" value="ECO:0007669"/>
    <property type="project" value="InterPro"/>
</dbReference>
<evidence type="ECO:0000256" key="3">
    <source>
        <dbReference type="SAM" id="SignalP"/>
    </source>
</evidence>
<sequence>MTAEQRFFPIWKMCLCAAVVLSLMGCAAKHGDKAVNSPDVQAVETTSSVGAASVADSDSAFEDYDDEESEAIADPLEGWNRFWFGFNDVLLLKVVKPVYTGYTYITPSPVRTGLSNAFHNIQMPIRFLNCVLQGRFGEAWIEVGRFVVNTTAGFGGVFDVAKQSKPLIPVDNRDADFGQTLGVWGFGEGIYLVWPVVGPSTVRDTVGLAGDWTTSAFFWISEPIGPLEFEPALAASLGLRFNDMGTVISTYESLKKSAVEPYIAARDAYVKYRRAGIMGNRFQW</sequence>
<keyword evidence="4" id="KW-0449">Lipoprotein</keyword>
<comment type="caution">
    <text evidence="4">The sequence shown here is derived from an EMBL/GenBank/DDBJ whole genome shotgun (WGS) entry which is preliminary data.</text>
</comment>
<name>E5Y5N8_BILW3</name>
<dbReference type="OrthoDB" id="9785326at2"/>
<evidence type="ECO:0000313" key="4">
    <source>
        <dbReference type="EMBL" id="EFV44763.1"/>
    </source>
</evidence>
<dbReference type="RefSeq" id="WP_005026757.1">
    <property type="nucleotide sequence ID" value="NZ_KE150238.1"/>
</dbReference>
<dbReference type="PROSITE" id="PS51257">
    <property type="entry name" value="PROKAR_LIPOPROTEIN"/>
    <property type="match status" value="1"/>
</dbReference>
<gene>
    <name evidence="4" type="ORF">HMPREF0179_01501</name>
</gene>
<dbReference type="PANTHER" id="PTHR30035">
    <property type="entry name" value="LIPOPROTEIN VACJ-RELATED"/>
    <property type="match status" value="1"/>
</dbReference>
<evidence type="ECO:0000256" key="1">
    <source>
        <dbReference type="ARBA" id="ARBA00010634"/>
    </source>
</evidence>
<accession>E5Y5N8</accession>
<dbReference type="InterPro" id="IPR007428">
    <property type="entry name" value="MlaA"/>
</dbReference>
<proteinExistence type="inferred from homology"/>
<keyword evidence="5" id="KW-1185">Reference proteome</keyword>
<dbReference type="STRING" id="563192.HMPREF0179_01501"/>
<dbReference type="PANTHER" id="PTHR30035:SF3">
    <property type="entry name" value="INTERMEMBRANE PHOSPHOLIPID TRANSPORT SYSTEM LIPOPROTEIN MLAA"/>
    <property type="match status" value="1"/>
</dbReference>
<dbReference type="GeneID" id="78086622"/>
<feature type="signal peptide" evidence="3">
    <location>
        <begin position="1"/>
        <end position="27"/>
    </location>
</feature>
<protein>
    <submittedName>
        <fullName evidence="4">Lipoprotein</fullName>
    </submittedName>
</protein>
<evidence type="ECO:0000256" key="2">
    <source>
        <dbReference type="ARBA" id="ARBA00022729"/>
    </source>
</evidence>
<reference evidence="4 5" key="1">
    <citation type="submission" date="2010-10" db="EMBL/GenBank/DDBJ databases">
        <authorList>
            <consortium name="The Broad Institute Genome Sequencing Platform"/>
            <person name="Ward D."/>
            <person name="Earl A."/>
            <person name="Feldgarden M."/>
            <person name="Young S.K."/>
            <person name="Gargeya S."/>
            <person name="Zeng Q."/>
            <person name="Alvarado L."/>
            <person name="Berlin A."/>
            <person name="Bochicchio J."/>
            <person name="Chapman S.B."/>
            <person name="Chen Z."/>
            <person name="Freedman E."/>
            <person name="Gellesch M."/>
            <person name="Goldberg J."/>
            <person name="Griggs A."/>
            <person name="Gujja S."/>
            <person name="Heilman E."/>
            <person name="Heiman D."/>
            <person name="Howarth C."/>
            <person name="Mehta T."/>
            <person name="Neiman D."/>
            <person name="Pearson M."/>
            <person name="Roberts A."/>
            <person name="Saif S."/>
            <person name="Shea T."/>
            <person name="Shenoy N."/>
            <person name="Sisk P."/>
            <person name="Stolte C."/>
            <person name="Sykes S."/>
            <person name="White J."/>
            <person name="Yandava C."/>
            <person name="Allen-Vercoe E."/>
            <person name="Sibley C."/>
            <person name="Ambrose C.E."/>
            <person name="Strauss J."/>
            <person name="Daigneault M."/>
            <person name="Haas B."/>
            <person name="Nusbaum C."/>
            <person name="Birren B."/>
        </authorList>
    </citation>
    <scope>NUCLEOTIDE SEQUENCE [LARGE SCALE GENOMIC DNA]</scope>
    <source>
        <strain evidence="4 5">3_1_6</strain>
    </source>
</reference>
<evidence type="ECO:0000313" key="5">
    <source>
        <dbReference type="Proteomes" id="UP000006034"/>
    </source>
</evidence>
<organism evidence="4 5">
    <name type="scientific">Bilophila wadsworthia (strain 3_1_6)</name>
    <dbReference type="NCBI Taxonomy" id="563192"/>
    <lineage>
        <taxon>Bacteria</taxon>
        <taxon>Pseudomonadati</taxon>
        <taxon>Thermodesulfobacteriota</taxon>
        <taxon>Desulfovibrionia</taxon>
        <taxon>Desulfovibrionales</taxon>
        <taxon>Desulfovibrionaceae</taxon>
        <taxon>Bilophila</taxon>
    </lineage>
</organism>
<dbReference type="GO" id="GO:0120010">
    <property type="term" value="P:intermembrane phospholipid transfer"/>
    <property type="evidence" value="ECO:0007669"/>
    <property type="project" value="TreeGrafter"/>
</dbReference>
<dbReference type="eggNOG" id="COG2853">
    <property type="taxonomic scope" value="Bacteria"/>
</dbReference>
<reference evidence="4 5" key="2">
    <citation type="submission" date="2013-04" db="EMBL/GenBank/DDBJ databases">
        <title>The Genome Sequence of Bilophila wadsworthia 3_1_6.</title>
        <authorList>
            <consortium name="The Broad Institute Genomics Platform"/>
            <person name="Earl A."/>
            <person name="Ward D."/>
            <person name="Feldgarden M."/>
            <person name="Gevers D."/>
            <person name="Sibley C."/>
            <person name="Strauss J."/>
            <person name="Allen-Vercoe E."/>
            <person name="Walker B."/>
            <person name="Young S."/>
            <person name="Zeng Q."/>
            <person name="Gargeya S."/>
            <person name="Fitzgerald M."/>
            <person name="Haas B."/>
            <person name="Abouelleil A."/>
            <person name="Allen A.W."/>
            <person name="Alvarado L."/>
            <person name="Arachchi H.M."/>
            <person name="Berlin A.M."/>
            <person name="Chapman S.B."/>
            <person name="Gainer-Dewar J."/>
            <person name="Goldberg J."/>
            <person name="Griggs A."/>
            <person name="Gujja S."/>
            <person name="Hansen M."/>
            <person name="Howarth C."/>
            <person name="Imamovic A."/>
            <person name="Ireland A."/>
            <person name="Larimer J."/>
            <person name="McCowan C."/>
            <person name="Murphy C."/>
            <person name="Pearson M."/>
            <person name="Poon T.W."/>
            <person name="Priest M."/>
            <person name="Roberts A."/>
            <person name="Saif S."/>
            <person name="Shea T."/>
            <person name="Sisk P."/>
            <person name="Sykes S."/>
            <person name="Wortman J."/>
            <person name="Nusbaum C."/>
            <person name="Birren B."/>
        </authorList>
    </citation>
    <scope>NUCLEOTIDE SEQUENCE [LARGE SCALE GENOMIC DNA]</scope>
    <source>
        <strain evidence="4 5">3_1_6</strain>
    </source>
</reference>
<dbReference type="AlphaFoldDB" id="E5Y5N8"/>
<dbReference type="EMBL" id="ADCP02000001">
    <property type="protein sequence ID" value="EFV44763.1"/>
    <property type="molecule type" value="Genomic_DNA"/>
</dbReference>
<comment type="similarity">
    <text evidence="1">Belongs to the MlaA family.</text>
</comment>